<proteinExistence type="predicted"/>
<dbReference type="Proteomes" id="UP000586918">
    <property type="component" value="Unassembled WGS sequence"/>
</dbReference>
<dbReference type="EMBL" id="JAAXKZ010000031">
    <property type="protein sequence ID" value="NMH92090.1"/>
    <property type="molecule type" value="Genomic_DNA"/>
</dbReference>
<accession>A0A848DHD5</accession>
<comment type="caution">
    <text evidence="2">The sequence shown here is derived from an EMBL/GenBank/DDBJ whole genome shotgun (WGS) entry which is preliminary data.</text>
</comment>
<name>A0A848DHD5_9PSEU</name>
<gene>
    <name evidence="2" type="ORF">HF519_11025</name>
</gene>
<dbReference type="AlphaFoldDB" id="A0A848DHD5"/>
<evidence type="ECO:0000313" key="3">
    <source>
        <dbReference type="Proteomes" id="UP000586918"/>
    </source>
</evidence>
<evidence type="ECO:0000256" key="1">
    <source>
        <dbReference type="SAM" id="MobiDB-lite"/>
    </source>
</evidence>
<reference evidence="2 3" key="1">
    <citation type="submission" date="2020-04" db="EMBL/GenBank/DDBJ databases">
        <authorList>
            <person name="Klaysubun C."/>
            <person name="Duangmal K."/>
            <person name="Lipun K."/>
        </authorList>
    </citation>
    <scope>NUCLEOTIDE SEQUENCE [LARGE SCALE GENOMIC DNA]</scope>
    <source>
        <strain evidence="2 3">DSM 45300</strain>
    </source>
</reference>
<protein>
    <submittedName>
        <fullName evidence="2">Transposase</fullName>
    </submittedName>
</protein>
<feature type="region of interest" description="Disordered" evidence="1">
    <location>
        <begin position="1"/>
        <end position="36"/>
    </location>
</feature>
<keyword evidence="3" id="KW-1185">Reference proteome</keyword>
<evidence type="ECO:0000313" key="2">
    <source>
        <dbReference type="EMBL" id="NMH92090.1"/>
    </source>
</evidence>
<sequence length="87" mass="9745">MHGVLPGPRPRRGRGRGAVQTHPAGGADGLVGADRRADRDRTERCFNRLKQFRALATRYAKRAAYYRAEIIIVAIVLSRRTDLQDTT</sequence>
<organism evidence="2 3">
    <name type="scientific">Pseudonocardia bannensis</name>
    <dbReference type="NCBI Taxonomy" id="630973"/>
    <lineage>
        <taxon>Bacteria</taxon>
        <taxon>Bacillati</taxon>
        <taxon>Actinomycetota</taxon>
        <taxon>Actinomycetes</taxon>
        <taxon>Pseudonocardiales</taxon>
        <taxon>Pseudonocardiaceae</taxon>
        <taxon>Pseudonocardia</taxon>
    </lineage>
</organism>